<feature type="compositionally biased region" description="Polar residues" evidence="1">
    <location>
        <begin position="98"/>
        <end position="114"/>
    </location>
</feature>
<organism evidence="2">
    <name type="scientific">Picea glauca</name>
    <name type="common">White spruce</name>
    <name type="synonym">Pinus glauca</name>
    <dbReference type="NCBI Taxonomy" id="3330"/>
    <lineage>
        <taxon>Eukaryota</taxon>
        <taxon>Viridiplantae</taxon>
        <taxon>Streptophyta</taxon>
        <taxon>Embryophyta</taxon>
        <taxon>Tracheophyta</taxon>
        <taxon>Spermatophyta</taxon>
        <taxon>Pinopsida</taxon>
        <taxon>Pinidae</taxon>
        <taxon>Conifers I</taxon>
        <taxon>Pinales</taxon>
        <taxon>Pinaceae</taxon>
        <taxon>Picea</taxon>
    </lineage>
</organism>
<feature type="region of interest" description="Disordered" evidence="1">
    <location>
        <begin position="96"/>
        <end position="128"/>
    </location>
</feature>
<protein>
    <submittedName>
        <fullName evidence="2">Uncharacterized protein</fullName>
    </submittedName>
</protein>
<proteinExistence type="predicted"/>
<geneLocation type="mitochondrion" evidence="2"/>
<evidence type="ECO:0000313" key="2">
    <source>
        <dbReference type="EMBL" id="KUM49637.1"/>
    </source>
</evidence>
<keyword evidence="2" id="KW-0496">Mitochondrion</keyword>
<gene>
    <name evidence="2" type="ORF">ABT39_MTgene2862</name>
</gene>
<comment type="caution">
    <text evidence="2">The sequence shown here is derived from an EMBL/GenBank/DDBJ whole genome shotgun (WGS) entry which is preliminary data.</text>
</comment>
<sequence length="151" mass="16741">MPFTHRAPVSISEPNYLFTARPGMPLWLDQRMHVESFSSSIPSPREYAEELTHLCMHSFGAAVGASDPTPSLPCYSNPTPSLPSEILRKLIVGRASEAQHSGPSRTYENTSNKALSPHPRPRGRNLTTDRGCLIFDPCSADPRTLYKESFL</sequence>
<evidence type="ECO:0000256" key="1">
    <source>
        <dbReference type="SAM" id="MobiDB-lite"/>
    </source>
</evidence>
<name>A0A101M2D0_PICGL</name>
<accession>A0A101M2D0</accession>
<reference evidence="2" key="1">
    <citation type="journal article" date="2015" name="Genome Biol. Evol.">
        <title>Organellar Genomes of White Spruce (Picea glauca): Assembly and Annotation.</title>
        <authorList>
            <person name="Jackman S.D."/>
            <person name="Warren R.L."/>
            <person name="Gibb E.A."/>
            <person name="Vandervalk B.P."/>
            <person name="Mohamadi H."/>
            <person name="Chu J."/>
            <person name="Raymond A."/>
            <person name="Pleasance S."/>
            <person name="Coope R."/>
            <person name="Wildung M.R."/>
            <person name="Ritland C.E."/>
            <person name="Bousquet J."/>
            <person name="Jones S.J."/>
            <person name="Bohlmann J."/>
            <person name="Birol I."/>
        </authorList>
    </citation>
    <scope>NUCLEOTIDE SEQUENCE [LARGE SCALE GENOMIC DNA]</scope>
    <source>
        <tissue evidence="2">Flushing bud</tissue>
    </source>
</reference>
<dbReference type="EMBL" id="LKAM01000002">
    <property type="protein sequence ID" value="KUM49637.1"/>
    <property type="molecule type" value="Genomic_DNA"/>
</dbReference>
<dbReference type="AlphaFoldDB" id="A0A101M2D0"/>